<dbReference type="InterPro" id="IPR010573">
    <property type="entry name" value="MFS_Str1/Tri12-like"/>
</dbReference>
<comment type="subcellular location">
    <subcellularLocation>
        <location evidence="1">Endomembrane system</location>
        <topology evidence="1">Multi-pass membrane protein</topology>
    </subcellularLocation>
</comment>
<organism evidence="7">
    <name type="scientific">mine drainage metagenome</name>
    <dbReference type="NCBI Taxonomy" id="410659"/>
    <lineage>
        <taxon>unclassified sequences</taxon>
        <taxon>metagenomes</taxon>
        <taxon>ecological metagenomes</taxon>
    </lineage>
</organism>
<reference evidence="7" key="1">
    <citation type="submission" date="2013-08" db="EMBL/GenBank/DDBJ databases">
        <authorList>
            <person name="Mendez C."/>
            <person name="Richter M."/>
            <person name="Ferrer M."/>
            <person name="Sanchez J."/>
        </authorList>
    </citation>
    <scope>NUCLEOTIDE SEQUENCE</scope>
</reference>
<accession>T1BAB3</accession>
<sequence length="66" mass="7414">MIGLLAVLLGFTWAGSTYPWGSWQIISLFAAGLLVLGWFVLYERRQKDPVLSPALFKNHIFTSTTI</sequence>
<dbReference type="EMBL" id="AUZZ01000739">
    <property type="protein sequence ID" value="EQD66837.1"/>
    <property type="molecule type" value="Genomic_DNA"/>
</dbReference>
<protein>
    <submittedName>
        <fullName evidence="7">Secreted protein</fullName>
    </submittedName>
</protein>
<evidence type="ECO:0000256" key="1">
    <source>
        <dbReference type="ARBA" id="ARBA00004127"/>
    </source>
</evidence>
<feature type="non-terminal residue" evidence="7">
    <location>
        <position position="66"/>
    </location>
</feature>
<keyword evidence="5 6" id="KW-0472">Membrane</keyword>
<dbReference type="Pfam" id="PF06609">
    <property type="entry name" value="TRI12"/>
    <property type="match status" value="1"/>
</dbReference>
<evidence type="ECO:0000313" key="7">
    <source>
        <dbReference type="EMBL" id="EQD66837.1"/>
    </source>
</evidence>
<dbReference type="AlphaFoldDB" id="T1BAB3"/>
<evidence type="ECO:0000256" key="6">
    <source>
        <dbReference type="SAM" id="Phobius"/>
    </source>
</evidence>
<name>T1BAB3_9ZZZZ</name>
<dbReference type="PANTHER" id="PTHR23501">
    <property type="entry name" value="MAJOR FACILITATOR SUPERFAMILY"/>
    <property type="match status" value="1"/>
</dbReference>
<dbReference type="PANTHER" id="PTHR23501:SF191">
    <property type="entry name" value="VACUOLAR BASIC AMINO ACID TRANSPORTER 4"/>
    <property type="match status" value="1"/>
</dbReference>
<keyword evidence="4 6" id="KW-1133">Transmembrane helix</keyword>
<evidence type="ECO:0000256" key="2">
    <source>
        <dbReference type="ARBA" id="ARBA00022448"/>
    </source>
</evidence>
<dbReference type="GO" id="GO:0005886">
    <property type="term" value="C:plasma membrane"/>
    <property type="evidence" value="ECO:0007669"/>
    <property type="project" value="TreeGrafter"/>
</dbReference>
<dbReference type="GO" id="GO:0022857">
    <property type="term" value="F:transmembrane transporter activity"/>
    <property type="evidence" value="ECO:0007669"/>
    <property type="project" value="InterPro"/>
</dbReference>
<evidence type="ECO:0000256" key="3">
    <source>
        <dbReference type="ARBA" id="ARBA00022692"/>
    </source>
</evidence>
<feature type="transmembrane region" description="Helical" evidence="6">
    <location>
        <begin position="24"/>
        <end position="42"/>
    </location>
</feature>
<comment type="caution">
    <text evidence="7">The sequence shown here is derived from an EMBL/GenBank/DDBJ whole genome shotgun (WGS) entry which is preliminary data.</text>
</comment>
<proteinExistence type="predicted"/>
<reference evidence="7" key="2">
    <citation type="journal article" date="2014" name="ISME J.">
        <title>Microbial stratification in low pH oxic and suboxic macroscopic growths along an acid mine drainage.</title>
        <authorList>
            <person name="Mendez-Garcia C."/>
            <person name="Mesa V."/>
            <person name="Sprenger R.R."/>
            <person name="Richter M."/>
            <person name="Diez M.S."/>
            <person name="Solano J."/>
            <person name="Bargiela R."/>
            <person name="Golyshina O.V."/>
            <person name="Manteca A."/>
            <person name="Ramos J.L."/>
            <person name="Gallego J.R."/>
            <person name="Llorente I."/>
            <person name="Martins Dos Santos V.A."/>
            <person name="Jensen O.N."/>
            <person name="Pelaez A.I."/>
            <person name="Sanchez J."/>
            <person name="Ferrer M."/>
        </authorList>
    </citation>
    <scope>NUCLEOTIDE SEQUENCE</scope>
</reference>
<evidence type="ECO:0000256" key="4">
    <source>
        <dbReference type="ARBA" id="ARBA00022989"/>
    </source>
</evidence>
<gene>
    <name evidence="7" type="ORF">B2A_00975</name>
</gene>
<evidence type="ECO:0000256" key="5">
    <source>
        <dbReference type="ARBA" id="ARBA00023136"/>
    </source>
</evidence>
<dbReference type="GO" id="GO:0012505">
    <property type="term" value="C:endomembrane system"/>
    <property type="evidence" value="ECO:0007669"/>
    <property type="project" value="UniProtKB-SubCell"/>
</dbReference>
<keyword evidence="2" id="KW-0813">Transport</keyword>
<keyword evidence="3 6" id="KW-0812">Transmembrane</keyword>